<dbReference type="KEGG" id="bgv:CAL12_14950"/>
<evidence type="ECO:0000313" key="4">
    <source>
        <dbReference type="Proteomes" id="UP000194151"/>
    </source>
</evidence>
<reference evidence="3 4" key="1">
    <citation type="submission" date="2017-05" db="EMBL/GenBank/DDBJ databases">
        <title>Complete and WGS of Bordetella genogroups.</title>
        <authorList>
            <person name="Spilker T."/>
            <person name="LiPuma J."/>
        </authorList>
    </citation>
    <scope>NUCLEOTIDE SEQUENCE [LARGE SCALE GENOMIC DNA]</scope>
    <source>
        <strain evidence="3 4">AU19157</strain>
    </source>
</reference>
<name>A0A1W6YLP2_9BORD</name>
<dbReference type="Pfam" id="PF05229">
    <property type="entry name" value="SCPU"/>
    <property type="match status" value="2"/>
</dbReference>
<evidence type="ECO:0000259" key="2">
    <source>
        <dbReference type="Pfam" id="PF05229"/>
    </source>
</evidence>
<keyword evidence="1" id="KW-0732">Signal</keyword>
<feature type="domain" description="Spore coat protein U/FanG" evidence="2">
    <location>
        <begin position="19"/>
        <end position="149"/>
    </location>
</feature>
<dbReference type="Proteomes" id="UP000194151">
    <property type="component" value="Chromosome"/>
</dbReference>
<dbReference type="InterPro" id="IPR007893">
    <property type="entry name" value="Spore_coat_U/FanG"/>
</dbReference>
<accession>A0A1W6YLP2</accession>
<evidence type="ECO:0000256" key="1">
    <source>
        <dbReference type="SAM" id="SignalP"/>
    </source>
</evidence>
<feature type="chain" id="PRO_5012574490" description="Spore coat protein U/FanG domain-containing protein" evidence="1">
    <location>
        <begin position="24"/>
        <end position="324"/>
    </location>
</feature>
<dbReference type="STRING" id="1416806.CAL12_14950"/>
<gene>
    <name evidence="3" type="ORF">CAL12_14950</name>
</gene>
<dbReference type="AlphaFoldDB" id="A0A1W6YLP2"/>
<evidence type="ECO:0000313" key="3">
    <source>
        <dbReference type="EMBL" id="ARP81982.1"/>
    </source>
</evidence>
<proteinExistence type="predicted"/>
<dbReference type="SMART" id="SM00972">
    <property type="entry name" value="SCPU"/>
    <property type="match status" value="2"/>
</dbReference>
<dbReference type="EMBL" id="CP021108">
    <property type="protein sequence ID" value="ARP81982.1"/>
    <property type="molecule type" value="Genomic_DNA"/>
</dbReference>
<sequence>MSRLAFLLSAIVALYIWSTPADAQTCSAAMTPITFPAVSPIRGAPVSTTATLTVTCNWTVVSLVPNALVCVNLGTGSASISQNPRTLGNGGNRLQYRVAGNTAYSPLWGSTATSTTPISVTLAKPALGTSASANVTVNAQVLGNQFTVPTVNNATTAYTESFGGVATVNYGYYLLGAPTCASLAAGGTFTPTITANVINDCTISATPMNFGTQGLLNRQVDAVSTLNVQCTNSDAYRIALNGGYNGTVTNRRMLRAGGTQTVGYQLYTDSSRSIPWGDGTAGTAMFENTGTGASQSVTVYGRVQAQTDPVPGAYADTVTATVYF</sequence>
<dbReference type="PANTHER" id="PTHR37089">
    <property type="entry name" value="PROTEIN U-RELATED"/>
    <property type="match status" value="1"/>
</dbReference>
<feature type="signal peptide" evidence="1">
    <location>
        <begin position="1"/>
        <end position="23"/>
    </location>
</feature>
<keyword evidence="4" id="KW-1185">Reference proteome</keyword>
<feature type="domain" description="Spore coat protein U/FanG" evidence="2">
    <location>
        <begin position="188"/>
        <end position="321"/>
    </location>
</feature>
<dbReference type="OrthoDB" id="8751277at2"/>
<dbReference type="RefSeq" id="WP_086065241.1">
    <property type="nucleotide sequence ID" value="NZ_CP021108.1"/>
</dbReference>
<dbReference type="PANTHER" id="PTHR37089:SF4">
    <property type="entry name" value="EXPORTED PROTEIN"/>
    <property type="match status" value="1"/>
</dbReference>
<organism evidence="3 4">
    <name type="scientific">Bordetella genomosp. 8</name>
    <dbReference type="NCBI Taxonomy" id="1416806"/>
    <lineage>
        <taxon>Bacteria</taxon>
        <taxon>Pseudomonadati</taxon>
        <taxon>Pseudomonadota</taxon>
        <taxon>Betaproteobacteria</taxon>
        <taxon>Burkholderiales</taxon>
        <taxon>Alcaligenaceae</taxon>
        <taxon>Bordetella</taxon>
    </lineage>
</organism>
<dbReference type="InterPro" id="IPR053167">
    <property type="entry name" value="Spore_coat_component"/>
</dbReference>
<protein>
    <recommendedName>
        <fullName evidence="2">Spore coat protein U/FanG domain-containing protein</fullName>
    </recommendedName>
</protein>